<dbReference type="InterPro" id="IPR036415">
    <property type="entry name" value="Lamin_tail_dom_sf"/>
</dbReference>
<evidence type="ECO:0000256" key="2">
    <source>
        <dbReference type="ARBA" id="ARBA00023054"/>
    </source>
</evidence>
<evidence type="ECO:0000259" key="6">
    <source>
        <dbReference type="PROSITE" id="PS51841"/>
    </source>
</evidence>
<comment type="caution">
    <text evidence="7">The sequence shown here is derived from an EMBL/GenBank/DDBJ whole genome shotgun (WGS) entry which is preliminary data.</text>
</comment>
<dbReference type="GO" id="GO:0051664">
    <property type="term" value="P:nuclear pore localization"/>
    <property type="evidence" value="ECO:0007669"/>
    <property type="project" value="TreeGrafter"/>
</dbReference>
<dbReference type="Pfam" id="PF00932">
    <property type="entry name" value="LTD"/>
    <property type="match status" value="1"/>
</dbReference>
<keyword evidence="2" id="KW-0175">Coiled coil</keyword>
<dbReference type="InterPro" id="IPR013783">
    <property type="entry name" value="Ig-like_fold"/>
</dbReference>
<evidence type="ECO:0000256" key="1">
    <source>
        <dbReference type="ARBA" id="ARBA00004123"/>
    </source>
</evidence>
<keyword evidence="5" id="KW-0472">Membrane</keyword>
<organism evidence="7 8">
    <name type="scientific">Champsocephalus gunnari</name>
    <name type="common">Mackerel icefish</name>
    <dbReference type="NCBI Taxonomy" id="52237"/>
    <lineage>
        <taxon>Eukaryota</taxon>
        <taxon>Metazoa</taxon>
        <taxon>Chordata</taxon>
        <taxon>Craniata</taxon>
        <taxon>Vertebrata</taxon>
        <taxon>Euteleostomi</taxon>
        <taxon>Actinopterygii</taxon>
        <taxon>Neopterygii</taxon>
        <taxon>Teleostei</taxon>
        <taxon>Neoteleostei</taxon>
        <taxon>Acanthomorphata</taxon>
        <taxon>Eupercaria</taxon>
        <taxon>Perciformes</taxon>
        <taxon>Notothenioidei</taxon>
        <taxon>Channichthyidae</taxon>
        <taxon>Champsocephalus</taxon>
    </lineage>
</organism>
<dbReference type="GO" id="GO:0005652">
    <property type="term" value="C:nuclear lamina"/>
    <property type="evidence" value="ECO:0007669"/>
    <property type="project" value="TreeGrafter"/>
</dbReference>
<dbReference type="Gene3D" id="2.60.40.10">
    <property type="entry name" value="Immunoglobulins"/>
    <property type="match status" value="1"/>
</dbReference>
<evidence type="ECO:0000313" key="8">
    <source>
        <dbReference type="Proteomes" id="UP001331515"/>
    </source>
</evidence>
<sequence>MEGQSVLQKGVCDESFRRQREETRYTQQLSMMLLHTDGKPLKTPLRALSALVFLLLLTHHCRGQSQLIGSYQPIVANFEAVRGPGDLYTVSSRVTVEKRPSNSFTCRVQHHNTTRTTQTQIHFPDDFFKLQSRSSSVIIGLAVSLAVCILLLLAVSFFFLWREHIFKTKRKHSDEGQFLNEGERGQLMKPDAVQMEALKGNIGKKSKPRNQSEQQLLEEQRRKDAEKEVQTLEEQLQNKKKEVASKESELQDLHAEKQRDEKELQSLKGALENKNRELEKVKKDFASKYPFSKKEELQKKKDKAEQEVENLKKKLETQQEKTDTKTKEVEVKEAEVQQLQEEGQRMETSLQTLKEEVELKEITDEELKKAKSQLDSKDAEIIQLKRHTDALLADIQTLKDEKKKSEDVQKELEATRKEFQAGNCEGSDHSPSVEPPLPPNAQTSDPGFNIEFDRHGKCIRLMNTSTEDKQLGIWKLDLKVNNNESITYTFTRPFKLKAGRDVTMWVEGHGRNHAPTELKWKDLKSWSSGDKLQVVLFDQKQEIQYDLCVTIP</sequence>
<reference evidence="7 8" key="1">
    <citation type="journal article" date="2023" name="Mol. Biol. Evol.">
        <title>Genomics of Secondarily Temperate Adaptation in the Only Non-Antarctic Icefish.</title>
        <authorList>
            <person name="Rivera-Colon A.G."/>
            <person name="Rayamajhi N."/>
            <person name="Minhas B.F."/>
            <person name="Madrigal G."/>
            <person name="Bilyk K.T."/>
            <person name="Yoon V."/>
            <person name="Hune M."/>
            <person name="Gregory S."/>
            <person name="Cheng C.H.C."/>
            <person name="Catchen J.M."/>
        </authorList>
    </citation>
    <scope>NUCLEOTIDE SEQUENCE [LARGE SCALE GENOMIC DNA]</scope>
    <source>
        <tissue evidence="7">White muscle</tissue>
    </source>
</reference>
<dbReference type="InterPro" id="IPR001322">
    <property type="entry name" value="Lamin_tail_dom"/>
</dbReference>
<keyword evidence="8" id="KW-1185">Reference proteome</keyword>
<feature type="region of interest" description="Disordered" evidence="4">
    <location>
        <begin position="199"/>
        <end position="329"/>
    </location>
</feature>
<keyword evidence="5" id="KW-0812">Transmembrane</keyword>
<name>A0AAN8GWJ1_CHAGU</name>
<dbReference type="PANTHER" id="PTHR45721:SF11">
    <property type="entry name" value="LAMIN DM0-RELATED"/>
    <property type="match status" value="1"/>
</dbReference>
<dbReference type="GO" id="GO:0031507">
    <property type="term" value="P:heterochromatin formation"/>
    <property type="evidence" value="ECO:0007669"/>
    <property type="project" value="TreeGrafter"/>
</dbReference>
<dbReference type="PANTHER" id="PTHR45721">
    <property type="entry name" value="LAMIN DM0-RELATED"/>
    <property type="match status" value="1"/>
</dbReference>
<dbReference type="GO" id="GO:0006998">
    <property type="term" value="P:nuclear envelope organization"/>
    <property type="evidence" value="ECO:0007669"/>
    <property type="project" value="TreeGrafter"/>
</dbReference>
<accession>A0AAN8GWJ1</accession>
<dbReference type="AlphaFoldDB" id="A0AAN8GWJ1"/>
<protein>
    <recommendedName>
        <fullName evidence="6">LTD domain-containing protein</fullName>
    </recommendedName>
</protein>
<evidence type="ECO:0000256" key="5">
    <source>
        <dbReference type="SAM" id="Phobius"/>
    </source>
</evidence>
<dbReference type="EMBL" id="JAURVH010001535">
    <property type="protein sequence ID" value="KAK5893122.1"/>
    <property type="molecule type" value="Genomic_DNA"/>
</dbReference>
<proteinExistence type="predicted"/>
<keyword evidence="3" id="KW-0539">Nucleus</keyword>
<feature type="region of interest" description="Disordered" evidence="4">
    <location>
        <begin position="417"/>
        <end position="447"/>
    </location>
</feature>
<dbReference type="Gene3D" id="2.60.40.1260">
    <property type="entry name" value="Lamin Tail domain"/>
    <property type="match status" value="1"/>
</dbReference>
<feature type="compositionally biased region" description="Basic and acidic residues" evidence="4">
    <location>
        <begin position="218"/>
        <end position="329"/>
    </location>
</feature>
<dbReference type="GO" id="GO:0007097">
    <property type="term" value="P:nuclear migration"/>
    <property type="evidence" value="ECO:0007669"/>
    <property type="project" value="TreeGrafter"/>
</dbReference>
<evidence type="ECO:0000256" key="4">
    <source>
        <dbReference type="SAM" id="MobiDB-lite"/>
    </source>
</evidence>
<feature type="transmembrane region" description="Helical" evidence="5">
    <location>
        <begin position="137"/>
        <end position="161"/>
    </location>
</feature>
<comment type="subcellular location">
    <subcellularLocation>
        <location evidence="1">Nucleus</location>
    </subcellularLocation>
</comment>
<gene>
    <name evidence="7" type="ORF">CgunFtcFv8_006022</name>
</gene>
<dbReference type="SUPFAM" id="SSF74853">
    <property type="entry name" value="Lamin A/C globular tail domain"/>
    <property type="match status" value="1"/>
</dbReference>
<dbReference type="GO" id="GO:0090435">
    <property type="term" value="P:protein localization to nuclear envelope"/>
    <property type="evidence" value="ECO:0007669"/>
    <property type="project" value="TreeGrafter"/>
</dbReference>
<evidence type="ECO:0000313" key="7">
    <source>
        <dbReference type="EMBL" id="KAK5893122.1"/>
    </source>
</evidence>
<feature type="domain" description="LTD" evidence="6">
    <location>
        <begin position="437"/>
        <end position="552"/>
    </location>
</feature>
<evidence type="ECO:0000256" key="3">
    <source>
        <dbReference type="ARBA" id="ARBA00023242"/>
    </source>
</evidence>
<dbReference type="GO" id="GO:0005200">
    <property type="term" value="F:structural constituent of cytoskeleton"/>
    <property type="evidence" value="ECO:0007669"/>
    <property type="project" value="TreeGrafter"/>
</dbReference>
<dbReference type="PROSITE" id="PS51841">
    <property type="entry name" value="LTD"/>
    <property type="match status" value="1"/>
</dbReference>
<keyword evidence="5" id="KW-1133">Transmembrane helix</keyword>
<dbReference type="Proteomes" id="UP001331515">
    <property type="component" value="Unassembled WGS sequence"/>
</dbReference>